<evidence type="ECO:0000256" key="1">
    <source>
        <dbReference type="SAM" id="MobiDB-lite"/>
    </source>
</evidence>
<feature type="compositionally biased region" description="Low complexity" evidence="1">
    <location>
        <begin position="67"/>
        <end position="81"/>
    </location>
</feature>
<dbReference type="AlphaFoldDB" id="A0A4R7BSS0"/>
<dbReference type="EMBL" id="SNZR01000016">
    <property type="protein sequence ID" value="TDR87137.1"/>
    <property type="molecule type" value="Genomic_DNA"/>
</dbReference>
<proteinExistence type="predicted"/>
<name>A0A4R7BSS0_9HYPH</name>
<protein>
    <recommendedName>
        <fullName evidence="4">Lipoprotein</fullName>
    </recommendedName>
</protein>
<keyword evidence="3" id="KW-1185">Reference proteome</keyword>
<sequence>MRNVAMMPSPSSRRSALLAVLLAGTMALSVGACGRRGRPEPPPDPSQPVQTQPKSAAKADASKADASKAAMASRAGAGSQAADDDDEEESPTSLVSPQPMPSSRKKAPAYQVPKQPFILDGLL</sequence>
<dbReference type="Proteomes" id="UP000295122">
    <property type="component" value="Unassembled WGS sequence"/>
</dbReference>
<accession>A0A4R7BSS0</accession>
<evidence type="ECO:0008006" key="4">
    <source>
        <dbReference type="Google" id="ProtNLM"/>
    </source>
</evidence>
<reference evidence="2 3" key="1">
    <citation type="submission" date="2019-03" db="EMBL/GenBank/DDBJ databases">
        <title>Genomic Encyclopedia of Type Strains, Phase IV (KMG-IV): sequencing the most valuable type-strain genomes for metagenomic binning, comparative biology and taxonomic classification.</title>
        <authorList>
            <person name="Goeker M."/>
        </authorList>
    </citation>
    <scope>NUCLEOTIDE SEQUENCE [LARGE SCALE GENOMIC DNA]</scope>
    <source>
        <strain evidence="2 3">DSM 25903</strain>
    </source>
</reference>
<dbReference type="RefSeq" id="WP_133773801.1">
    <property type="nucleotide sequence ID" value="NZ_SNZR01000016.1"/>
</dbReference>
<gene>
    <name evidence="2" type="ORF">EV668_4217</name>
</gene>
<organism evidence="2 3">
    <name type="scientific">Enterovirga rhinocerotis</name>
    <dbReference type="NCBI Taxonomy" id="1339210"/>
    <lineage>
        <taxon>Bacteria</taxon>
        <taxon>Pseudomonadati</taxon>
        <taxon>Pseudomonadota</taxon>
        <taxon>Alphaproteobacteria</taxon>
        <taxon>Hyphomicrobiales</taxon>
        <taxon>Methylobacteriaceae</taxon>
        <taxon>Enterovirga</taxon>
    </lineage>
</organism>
<evidence type="ECO:0000313" key="2">
    <source>
        <dbReference type="EMBL" id="TDR87137.1"/>
    </source>
</evidence>
<dbReference type="PROSITE" id="PS51257">
    <property type="entry name" value="PROKAR_LIPOPROTEIN"/>
    <property type="match status" value="1"/>
</dbReference>
<feature type="region of interest" description="Disordered" evidence="1">
    <location>
        <begin position="32"/>
        <end position="123"/>
    </location>
</feature>
<evidence type="ECO:0000313" key="3">
    <source>
        <dbReference type="Proteomes" id="UP000295122"/>
    </source>
</evidence>
<feature type="compositionally biased region" description="Low complexity" evidence="1">
    <location>
        <begin position="47"/>
        <end position="59"/>
    </location>
</feature>
<comment type="caution">
    <text evidence="2">The sequence shown here is derived from an EMBL/GenBank/DDBJ whole genome shotgun (WGS) entry which is preliminary data.</text>
</comment>